<proteinExistence type="predicted"/>
<protein>
    <submittedName>
        <fullName evidence="2">Uncharacterized protein</fullName>
    </submittedName>
</protein>
<evidence type="ECO:0000313" key="3">
    <source>
        <dbReference type="Proteomes" id="UP001324287"/>
    </source>
</evidence>
<sequence length="160" mass="18326">MVAVLVILLILVGLPLLAWWLGSRRAWSRIDASGRDAMQVEREWMTRHRLDHVEVAEVGRAVSWGRALTDERLRAAAVERARMLQDAMRSWQEDRPRWAAVMRWLALAWLLVLVSALVFAVSFGDWPPGLFFALVAAASSWVSEWVRRRNLRRAIELNGG</sequence>
<evidence type="ECO:0000256" key="1">
    <source>
        <dbReference type="SAM" id="Phobius"/>
    </source>
</evidence>
<gene>
    <name evidence="2" type="ORF">U6N30_14260</name>
</gene>
<dbReference type="EMBL" id="CP141261">
    <property type="protein sequence ID" value="WRL66472.1"/>
    <property type="molecule type" value="Genomic_DNA"/>
</dbReference>
<name>A0ABZ1B6P5_9ACTN</name>
<feature type="transmembrane region" description="Helical" evidence="1">
    <location>
        <begin position="6"/>
        <end position="22"/>
    </location>
</feature>
<reference evidence="2 3" key="1">
    <citation type="submission" date="2023-12" db="EMBL/GenBank/DDBJ databases">
        <title>Blastococcus brunescens sp. nov., an actonobacterium isolated from sandstone collected in sahara desert.</title>
        <authorList>
            <person name="Gtari M."/>
            <person name="Ghodhbane F."/>
        </authorList>
    </citation>
    <scope>NUCLEOTIDE SEQUENCE [LARGE SCALE GENOMIC DNA]</scope>
    <source>
        <strain evidence="2 3">BMG 8361</strain>
    </source>
</reference>
<dbReference type="Proteomes" id="UP001324287">
    <property type="component" value="Chromosome"/>
</dbReference>
<feature type="transmembrane region" description="Helical" evidence="1">
    <location>
        <begin position="104"/>
        <end position="123"/>
    </location>
</feature>
<feature type="transmembrane region" description="Helical" evidence="1">
    <location>
        <begin position="129"/>
        <end position="146"/>
    </location>
</feature>
<dbReference type="RefSeq" id="WP_324277784.1">
    <property type="nucleotide sequence ID" value="NZ_CP141261.1"/>
</dbReference>
<keyword evidence="1" id="KW-0812">Transmembrane</keyword>
<keyword evidence="3" id="KW-1185">Reference proteome</keyword>
<accession>A0ABZ1B6P5</accession>
<organism evidence="2 3">
    <name type="scientific">Blastococcus brunescens</name>
    <dbReference type="NCBI Taxonomy" id="1564165"/>
    <lineage>
        <taxon>Bacteria</taxon>
        <taxon>Bacillati</taxon>
        <taxon>Actinomycetota</taxon>
        <taxon>Actinomycetes</taxon>
        <taxon>Geodermatophilales</taxon>
        <taxon>Geodermatophilaceae</taxon>
        <taxon>Blastococcus</taxon>
    </lineage>
</organism>
<keyword evidence="1" id="KW-0472">Membrane</keyword>
<evidence type="ECO:0000313" key="2">
    <source>
        <dbReference type="EMBL" id="WRL66472.1"/>
    </source>
</evidence>
<keyword evidence="1" id="KW-1133">Transmembrane helix</keyword>